<dbReference type="AlphaFoldDB" id="A0A9D1DZY2"/>
<name>A0A9D1DZY2_9BACT</name>
<evidence type="ECO:0000259" key="10">
    <source>
        <dbReference type="PROSITE" id="PS51898"/>
    </source>
</evidence>
<evidence type="ECO:0000256" key="1">
    <source>
        <dbReference type="ARBA" id="ARBA00004496"/>
    </source>
</evidence>
<evidence type="ECO:0000313" key="12">
    <source>
        <dbReference type="EMBL" id="HIR62150.1"/>
    </source>
</evidence>
<dbReference type="PROSITE" id="PS51898">
    <property type="entry name" value="TYR_RECOMBINASE"/>
    <property type="match status" value="1"/>
</dbReference>
<dbReference type="InterPro" id="IPR050090">
    <property type="entry name" value="Tyrosine_recombinase_XerCD"/>
</dbReference>
<dbReference type="PANTHER" id="PTHR30349">
    <property type="entry name" value="PHAGE INTEGRASE-RELATED"/>
    <property type="match status" value="1"/>
</dbReference>
<evidence type="ECO:0000256" key="2">
    <source>
        <dbReference type="ARBA" id="ARBA00022490"/>
    </source>
</evidence>
<evidence type="ECO:0000256" key="3">
    <source>
        <dbReference type="ARBA" id="ARBA00022618"/>
    </source>
</evidence>
<dbReference type="GO" id="GO:0007059">
    <property type="term" value="P:chromosome segregation"/>
    <property type="evidence" value="ECO:0007669"/>
    <property type="project" value="UniProtKB-KW"/>
</dbReference>
<dbReference type="Pfam" id="PF02899">
    <property type="entry name" value="Phage_int_SAM_1"/>
    <property type="match status" value="1"/>
</dbReference>
<gene>
    <name evidence="12" type="ORF">IAC94_01330</name>
</gene>
<dbReference type="Proteomes" id="UP000886744">
    <property type="component" value="Unassembled WGS sequence"/>
</dbReference>
<keyword evidence="7" id="KW-0233">DNA recombination</keyword>
<reference evidence="12" key="1">
    <citation type="submission" date="2020-10" db="EMBL/GenBank/DDBJ databases">
        <authorList>
            <person name="Gilroy R."/>
        </authorList>
    </citation>
    <scope>NUCLEOTIDE SEQUENCE</scope>
    <source>
        <strain evidence="12">ChiHjej13B12-12457</strain>
    </source>
</reference>
<organism evidence="12 13">
    <name type="scientific">Candidatus Coprenecus avistercoris</name>
    <dbReference type="NCBI Taxonomy" id="2840730"/>
    <lineage>
        <taxon>Bacteria</taxon>
        <taxon>Pseudomonadati</taxon>
        <taxon>Bacteroidota</taxon>
        <taxon>Bacteroidia</taxon>
        <taxon>Bacteroidales</taxon>
        <taxon>Rikenellaceae</taxon>
        <taxon>Rikenellaceae incertae sedis</taxon>
        <taxon>Candidatus Coprenecus</taxon>
    </lineage>
</organism>
<evidence type="ECO:0000256" key="7">
    <source>
        <dbReference type="ARBA" id="ARBA00023172"/>
    </source>
</evidence>
<dbReference type="EMBL" id="DVHI01000021">
    <property type="protein sequence ID" value="HIR62150.1"/>
    <property type="molecule type" value="Genomic_DNA"/>
</dbReference>
<keyword evidence="5" id="KW-0229">DNA integration</keyword>
<reference evidence="12" key="2">
    <citation type="journal article" date="2021" name="PeerJ">
        <title>Extensive microbial diversity within the chicken gut microbiome revealed by metagenomics and culture.</title>
        <authorList>
            <person name="Gilroy R."/>
            <person name="Ravi A."/>
            <person name="Getino M."/>
            <person name="Pursley I."/>
            <person name="Horton D.L."/>
            <person name="Alikhan N.F."/>
            <person name="Baker D."/>
            <person name="Gharbi K."/>
            <person name="Hall N."/>
            <person name="Watson M."/>
            <person name="Adriaenssens E.M."/>
            <person name="Foster-Nyarko E."/>
            <person name="Jarju S."/>
            <person name="Secka A."/>
            <person name="Antonio M."/>
            <person name="Oren A."/>
            <person name="Chaudhuri R.R."/>
            <person name="La Ragione R."/>
            <person name="Hildebrand F."/>
            <person name="Pallen M.J."/>
        </authorList>
    </citation>
    <scope>NUCLEOTIDE SEQUENCE</scope>
    <source>
        <strain evidence="12">ChiHjej13B12-12457</strain>
    </source>
</reference>
<proteinExistence type="predicted"/>
<dbReference type="Gene3D" id="1.10.150.130">
    <property type="match status" value="1"/>
</dbReference>
<evidence type="ECO:0000256" key="8">
    <source>
        <dbReference type="ARBA" id="ARBA00023306"/>
    </source>
</evidence>
<comment type="caution">
    <text evidence="12">The sequence shown here is derived from an EMBL/GenBank/DDBJ whole genome shotgun (WGS) entry which is preliminary data.</text>
</comment>
<dbReference type="Gene3D" id="1.10.443.10">
    <property type="entry name" value="Intergrase catalytic core"/>
    <property type="match status" value="1"/>
</dbReference>
<dbReference type="GO" id="GO:0003677">
    <property type="term" value="F:DNA binding"/>
    <property type="evidence" value="ECO:0007669"/>
    <property type="project" value="UniProtKB-UniRule"/>
</dbReference>
<evidence type="ECO:0000256" key="6">
    <source>
        <dbReference type="ARBA" id="ARBA00023125"/>
    </source>
</evidence>
<dbReference type="GO" id="GO:0015074">
    <property type="term" value="P:DNA integration"/>
    <property type="evidence" value="ECO:0007669"/>
    <property type="project" value="UniProtKB-KW"/>
</dbReference>
<keyword evidence="8" id="KW-0131">Cell cycle</keyword>
<dbReference type="InterPro" id="IPR004107">
    <property type="entry name" value="Integrase_SAM-like_N"/>
</dbReference>
<dbReference type="InterPro" id="IPR044068">
    <property type="entry name" value="CB"/>
</dbReference>
<protein>
    <submittedName>
        <fullName evidence="12">Tyrosine-type recombinase/integrase</fullName>
    </submittedName>
</protein>
<dbReference type="GO" id="GO:0006310">
    <property type="term" value="P:DNA recombination"/>
    <property type="evidence" value="ECO:0007669"/>
    <property type="project" value="UniProtKB-KW"/>
</dbReference>
<keyword evidence="6 9" id="KW-0238">DNA-binding</keyword>
<dbReference type="InterPro" id="IPR011010">
    <property type="entry name" value="DNA_brk_join_enz"/>
</dbReference>
<keyword evidence="3" id="KW-0132">Cell division</keyword>
<dbReference type="InterPro" id="IPR013762">
    <property type="entry name" value="Integrase-like_cat_sf"/>
</dbReference>
<evidence type="ECO:0000256" key="9">
    <source>
        <dbReference type="PROSITE-ProRule" id="PRU01248"/>
    </source>
</evidence>
<dbReference type="SUPFAM" id="SSF56349">
    <property type="entry name" value="DNA breaking-rejoining enzymes"/>
    <property type="match status" value="1"/>
</dbReference>
<dbReference type="InterPro" id="IPR002104">
    <property type="entry name" value="Integrase_catalytic"/>
</dbReference>
<evidence type="ECO:0000256" key="5">
    <source>
        <dbReference type="ARBA" id="ARBA00022908"/>
    </source>
</evidence>
<feature type="domain" description="Core-binding (CB)" evidence="11">
    <location>
        <begin position="1"/>
        <end position="96"/>
    </location>
</feature>
<dbReference type="Pfam" id="PF00589">
    <property type="entry name" value="Phage_integrase"/>
    <property type="match status" value="1"/>
</dbReference>
<evidence type="ECO:0000256" key="4">
    <source>
        <dbReference type="ARBA" id="ARBA00022829"/>
    </source>
</evidence>
<keyword evidence="4" id="KW-0159">Chromosome partition</keyword>
<dbReference type="GO" id="GO:0051301">
    <property type="term" value="P:cell division"/>
    <property type="evidence" value="ECO:0007669"/>
    <property type="project" value="UniProtKB-KW"/>
</dbReference>
<dbReference type="PROSITE" id="PS51900">
    <property type="entry name" value="CB"/>
    <property type="match status" value="1"/>
</dbReference>
<dbReference type="GO" id="GO:0005737">
    <property type="term" value="C:cytoplasm"/>
    <property type="evidence" value="ECO:0007669"/>
    <property type="project" value="UniProtKB-SubCell"/>
</dbReference>
<dbReference type="InterPro" id="IPR010998">
    <property type="entry name" value="Integrase_recombinase_N"/>
</dbReference>
<evidence type="ECO:0000259" key="11">
    <source>
        <dbReference type="PROSITE" id="PS51900"/>
    </source>
</evidence>
<accession>A0A9D1DZY2</accession>
<comment type="subcellular location">
    <subcellularLocation>
        <location evidence="1">Cytoplasm</location>
    </subcellularLocation>
</comment>
<sequence length="324" mass="36586">MPEEFLQYISAQRRYSPRTCAVYREALEAFYRYAYPLDNAPEAGALPAPLSPQQQLEALTFSSIRGFVAFSMDEGLSPRTVNLRLSALSSYCSWLVRRSLLPSNPVRRIARPKESRRLPEFYTEISLEHFFASKGLDGSGDACARMSLHEYRNGVMMLVLYATGMRRSEIVGLRRSDFDPGRKVFTVLGKGDKMREIPVPASVCKEILLYLERIRKEFPDVPVDGRFFLTDAGQPIYPELVNETVHEELDGVEGFTGRKSPHVLRHSLATHLLNRGADLNSIKEILGHSSLAATQVYTHNSFEQLKDTYLTAHPRAKKGGNNEN</sequence>
<dbReference type="PANTHER" id="PTHR30349:SF77">
    <property type="entry name" value="TYROSINE RECOMBINASE XERC"/>
    <property type="match status" value="1"/>
</dbReference>
<keyword evidence="2" id="KW-0963">Cytoplasm</keyword>
<feature type="domain" description="Tyr recombinase" evidence="10">
    <location>
        <begin position="117"/>
        <end position="310"/>
    </location>
</feature>
<evidence type="ECO:0000313" key="13">
    <source>
        <dbReference type="Proteomes" id="UP000886744"/>
    </source>
</evidence>